<protein>
    <recommendedName>
        <fullName evidence="4">tRNA pseudouridine synthase A</fullName>
        <ecNumber evidence="4">5.4.99.12</ecNumber>
    </recommendedName>
    <alternativeName>
        <fullName evidence="4">tRNA pseudouridine(38-40) synthase</fullName>
    </alternativeName>
    <alternativeName>
        <fullName evidence="4">tRNA pseudouridylate synthase I</fullName>
    </alternativeName>
    <alternativeName>
        <fullName evidence="4">tRNA-uridine isomerase I</fullName>
    </alternativeName>
</protein>
<keyword evidence="2 4" id="KW-0819">tRNA processing</keyword>
<dbReference type="FunFam" id="3.30.70.580:FF:000001">
    <property type="entry name" value="tRNA pseudouridine synthase A"/>
    <property type="match status" value="1"/>
</dbReference>
<dbReference type="SUPFAM" id="SSF55120">
    <property type="entry name" value="Pseudouridine synthase"/>
    <property type="match status" value="1"/>
</dbReference>
<evidence type="ECO:0000256" key="1">
    <source>
        <dbReference type="ARBA" id="ARBA00009375"/>
    </source>
</evidence>
<dbReference type="GO" id="GO:0031119">
    <property type="term" value="P:tRNA pseudouridine synthesis"/>
    <property type="evidence" value="ECO:0007669"/>
    <property type="project" value="UniProtKB-UniRule"/>
</dbReference>
<comment type="caution">
    <text evidence="4">Lacks conserved residue(s) required for the propagation of feature annotation.</text>
</comment>
<dbReference type="KEGG" id="elv:FNIIJ_153"/>
<feature type="binding site" evidence="4 6">
    <location>
        <position position="108"/>
    </location>
    <ligand>
        <name>substrate</name>
    </ligand>
</feature>
<dbReference type="EMBL" id="CP006873">
    <property type="protein sequence ID" value="AID37436.1"/>
    <property type="molecule type" value="Genomic_DNA"/>
</dbReference>
<dbReference type="GO" id="GO:0160147">
    <property type="term" value="F:tRNA pseudouridine(38-40) synthase activity"/>
    <property type="evidence" value="ECO:0007669"/>
    <property type="project" value="UniProtKB-EC"/>
</dbReference>
<dbReference type="InterPro" id="IPR020094">
    <property type="entry name" value="TruA/RsuA/RluB/E/F_N"/>
</dbReference>
<dbReference type="Gene3D" id="3.30.70.580">
    <property type="entry name" value="Pseudouridine synthase I, catalytic domain, N-terminal subdomain"/>
    <property type="match status" value="1"/>
</dbReference>
<dbReference type="RefSeq" id="WP_038436152.1">
    <property type="nucleotide sequence ID" value="NZ_CP006873.1"/>
</dbReference>
<name>A0A068DS31_9FLAO</name>
<dbReference type="STRING" id="1415657.FNIIJ_153"/>
<keyword evidence="3 4" id="KW-0413">Isomerase</keyword>
<evidence type="ECO:0000313" key="9">
    <source>
        <dbReference type="EMBL" id="AID37436.1"/>
    </source>
</evidence>
<dbReference type="AlphaFoldDB" id="A0A068DS31"/>
<sequence length="247" mass="28711">MRYFIELSFNGTKYHGWQIQKTGISVEEVLENCLSYLLKMPVNIIGAGRTDSGVHAKQFFAHFDYPYSLPPRFRQKLNSFLPKDIKVYNIYLMQPKAHARFSALCRTYEYFISLGKSPFFKEFSWQWLSNPPDIAKMNQAAMILKRYEDFSTFCKSHSNNKTSFCKIEYSYWKYKKGLLCFQITSNRFLRNMVRSIVGTLIRVGIGKIDSKDFCQIVESKNSQMAGCSVPAKGLFLKSVSYPNDIFL</sequence>
<dbReference type="HOGENOM" id="CLU_014673_0_1_10"/>
<dbReference type="Gene3D" id="3.30.70.660">
    <property type="entry name" value="Pseudouridine synthase I, catalytic domain, C-terminal subdomain"/>
    <property type="match status" value="1"/>
</dbReference>
<evidence type="ECO:0000256" key="7">
    <source>
        <dbReference type="RuleBase" id="RU003792"/>
    </source>
</evidence>
<feature type="active site" description="Nucleophile" evidence="4 5">
    <location>
        <position position="51"/>
    </location>
</feature>
<dbReference type="OrthoDB" id="9811823at2"/>
<accession>A0A068DS31</accession>
<gene>
    <name evidence="4 9" type="primary">truA</name>
    <name evidence="9" type="ORF">FNIIJ_153</name>
</gene>
<dbReference type="InterPro" id="IPR020095">
    <property type="entry name" value="PsdUridine_synth_TruA_C"/>
</dbReference>
<dbReference type="PANTHER" id="PTHR11142:SF0">
    <property type="entry name" value="TRNA PSEUDOURIDINE SYNTHASE-LIKE 1"/>
    <property type="match status" value="1"/>
</dbReference>
<dbReference type="CDD" id="cd02570">
    <property type="entry name" value="PseudoU_synth_EcTruA"/>
    <property type="match status" value="1"/>
</dbReference>
<evidence type="ECO:0000313" key="10">
    <source>
        <dbReference type="Proteomes" id="UP000027148"/>
    </source>
</evidence>
<feature type="domain" description="Pseudouridine synthase I TruA alpha/beta" evidence="8">
    <location>
        <begin position="148"/>
        <end position="242"/>
    </location>
</feature>
<keyword evidence="10" id="KW-1185">Reference proteome</keyword>
<evidence type="ECO:0000256" key="4">
    <source>
        <dbReference type="HAMAP-Rule" id="MF_00171"/>
    </source>
</evidence>
<comment type="subunit">
    <text evidence="4">Homodimer.</text>
</comment>
<organism evidence="9 10">
    <name type="scientific">Candidatus Walczuchella monophlebidarum</name>
    <dbReference type="NCBI Taxonomy" id="1415657"/>
    <lineage>
        <taxon>Bacteria</taxon>
        <taxon>Pseudomonadati</taxon>
        <taxon>Bacteroidota</taxon>
        <taxon>Flavobacteriia</taxon>
        <taxon>Flavobacteriales</taxon>
        <taxon>Candidatus Walczuchella</taxon>
    </lineage>
</organism>
<dbReference type="NCBIfam" id="TIGR00071">
    <property type="entry name" value="hisT_truA"/>
    <property type="match status" value="1"/>
</dbReference>
<dbReference type="PIRSF" id="PIRSF001430">
    <property type="entry name" value="tRNA_psdUrid_synth"/>
    <property type="match status" value="1"/>
</dbReference>
<comment type="catalytic activity">
    <reaction evidence="4 7">
        <text>uridine(38/39/40) in tRNA = pseudouridine(38/39/40) in tRNA</text>
        <dbReference type="Rhea" id="RHEA:22376"/>
        <dbReference type="Rhea" id="RHEA-COMP:10085"/>
        <dbReference type="Rhea" id="RHEA-COMP:10087"/>
        <dbReference type="ChEBI" id="CHEBI:65314"/>
        <dbReference type="ChEBI" id="CHEBI:65315"/>
        <dbReference type="EC" id="5.4.99.12"/>
    </reaction>
</comment>
<dbReference type="InterPro" id="IPR001406">
    <property type="entry name" value="PsdUridine_synth_TruA"/>
</dbReference>
<dbReference type="InterPro" id="IPR020097">
    <property type="entry name" value="PsdUridine_synth_TruA_a/b_dom"/>
</dbReference>
<reference evidence="9 10" key="1">
    <citation type="journal article" date="2014" name="Genome Biol. Evol.">
        <title>Genome sequence of "Candidatus Walczuchella monophlebidarum" the flavobacterial endosymbiont of Llaveia axin axin (Hemiptera: Coccoidea: Monophlebidae).</title>
        <authorList>
            <person name="Rosas-Perez T."/>
            <person name="Rosenblueth M."/>
            <person name="Rincon-Rosales R."/>
            <person name="Mora J."/>
            <person name="Martinez-Romero E."/>
        </authorList>
    </citation>
    <scope>NUCLEOTIDE SEQUENCE [LARGE SCALE GENOMIC DNA]</scope>
    <source>
        <strain evidence="9">FNIIJ</strain>
    </source>
</reference>
<evidence type="ECO:0000256" key="6">
    <source>
        <dbReference type="PIRSR" id="PIRSR001430-2"/>
    </source>
</evidence>
<evidence type="ECO:0000259" key="8">
    <source>
        <dbReference type="Pfam" id="PF01416"/>
    </source>
</evidence>
<comment type="function">
    <text evidence="4">Formation of pseudouridine at positions 38, 39 and 40 in the anticodon stem and loop of transfer RNAs.</text>
</comment>
<comment type="similarity">
    <text evidence="1 4 7">Belongs to the tRNA pseudouridine synthase TruA family.</text>
</comment>
<evidence type="ECO:0000256" key="5">
    <source>
        <dbReference type="PIRSR" id="PIRSR001430-1"/>
    </source>
</evidence>
<dbReference type="Pfam" id="PF01416">
    <property type="entry name" value="PseudoU_synth_1"/>
    <property type="match status" value="1"/>
</dbReference>
<proteinExistence type="inferred from homology"/>
<dbReference type="GO" id="GO:0003723">
    <property type="term" value="F:RNA binding"/>
    <property type="evidence" value="ECO:0007669"/>
    <property type="project" value="InterPro"/>
</dbReference>
<evidence type="ECO:0000256" key="3">
    <source>
        <dbReference type="ARBA" id="ARBA00023235"/>
    </source>
</evidence>
<dbReference type="Proteomes" id="UP000027148">
    <property type="component" value="Chromosome"/>
</dbReference>
<dbReference type="HAMAP" id="MF_00171">
    <property type="entry name" value="TruA"/>
    <property type="match status" value="1"/>
</dbReference>
<dbReference type="PANTHER" id="PTHR11142">
    <property type="entry name" value="PSEUDOURIDYLATE SYNTHASE"/>
    <property type="match status" value="1"/>
</dbReference>
<dbReference type="InterPro" id="IPR020103">
    <property type="entry name" value="PsdUridine_synth_cat_dom_sf"/>
</dbReference>
<evidence type="ECO:0000256" key="2">
    <source>
        <dbReference type="ARBA" id="ARBA00022694"/>
    </source>
</evidence>
<dbReference type="EC" id="5.4.99.12" evidence="4"/>